<keyword evidence="6" id="KW-0406">Ion transport</keyword>
<dbReference type="AlphaFoldDB" id="A0A8B6HNZ1"/>
<dbReference type="Gene3D" id="1.20.1510.10">
    <property type="entry name" value="Cation efflux protein transmembrane domain"/>
    <property type="match status" value="1"/>
</dbReference>
<feature type="domain" description="Cation efflux protein transmembrane" evidence="9">
    <location>
        <begin position="256"/>
        <end position="451"/>
    </location>
</feature>
<keyword evidence="5 8" id="KW-1133">Transmembrane helix</keyword>
<feature type="transmembrane region" description="Helical" evidence="8">
    <location>
        <begin position="281"/>
        <end position="302"/>
    </location>
</feature>
<keyword evidence="4 8" id="KW-0812">Transmembrane</keyword>
<evidence type="ECO:0000259" key="9">
    <source>
        <dbReference type="Pfam" id="PF01545"/>
    </source>
</evidence>
<accession>A0A8B6HNZ1</accession>
<feature type="transmembrane region" description="Helical" evidence="8">
    <location>
        <begin position="323"/>
        <end position="340"/>
    </location>
</feature>
<dbReference type="Pfam" id="PF16916">
    <property type="entry name" value="ZT_dimer"/>
    <property type="match status" value="1"/>
</dbReference>
<dbReference type="InterPro" id="IPR058533">
    <property type="entry name" value="Cation_efflux_TM"/>
</dbReference>
<keyword evidence="12" id="KW-1185">Reference proteome</keyword>
<evidence type="ECO:0000256" key="7">
    <source>
        <dbReference type="ARBA" id="ARBA00023136"/>
    </source>
</evidence>
<sequence length="552" mass="62236">MANVDTKCLEEFMDDEEIEGGKYYAKSTNGIDNPGLNVSLSSLQKDPEQKHSNDTLTLEKNVGLKNFHPSVKWRDSEKLETRSYPEINRQLVNKKLTMMKKNSTAMEAEDVQQNEKIPLKRRLSLGDIPMTETNGKHLLSPDECFYIGRADSTARMSNSEANSVCRHRIRITEVVPSHSSIIDGRETDWRLSLHQFSSKKQNKEERSKFSKRIRSYYKAQDELIGAFEDIQLGVDEDMDDSEEARQIMKTAGLYAKITFFANLVLLAAKAVAAFLSGSISIISSLVDSVVDLSSGVIIWVTGRAIRQRLPYVYPQGRTKLEPIAIVILSVVMSLASVQLIRESIEKIINLTTGDSKPPTVDIATIVITASAIVIKLVLWLVCRRIKTPTVQALALDHRNDVLSNAVALVCGYVGSQELLDKTGEKGLIYVDPIGAIVISIYIIINWWITGYGQIKMLTGHTAKPDFLKKLTWICVNHHPKVQYVDTVRAFHFGNNFLVEVDIVLPEDMTLKEAHDIGEPLQQKLERLKEVERAFVHLDYEFEHNPLTEHKMA</sequence>
<dbReference type="InterPro" id="IPR050291">
    <property type="entry name" value="CDF_Transporter"/>
</dbReference>
<gene>
    <name evidence="11" type="ORF">MGAL_10B041198</name>
</gene>
<evidence type="ECO:0000256" key="8">
    <source>
        <dbReference type="SAM" id="Phobius"/>
    </source>
</evidence>
<comment type="similarity">
    <text evidence="2">Belongs to the cation diffusion facilitator (CDF) transporter (TC 2.A.4) family. SLC30A subfamily.</text>
</comment>
<name>A0A8B6HNZ1_MYTGA</name>
<evidence type="ECO:0000313" key="12">
    <source>
        <dbReference type="Proteomes" id="UP000596742"/>
    </source>
</evidence>
<organism evidence="11 12">
    <name type="scientific">Mytilus galloprovincialis</name>
    <name type="common">Mediterranean mussel</name>
    <dbReference type="NCBI Taxonomy" id="29158"/>
    <lineage>
        <taxon>Eukaryota</taxon>
        <taxon>Metazoa</taxon>
        <taxon>Spiralia</taxon>
        <taxon>Lophotrochozoa</taxon>
        <taxon>Mollusca</taxon>
        <taxon>Bivalvia</taxon>
        <taxon>Autobranchia</taxon>
        <taxon>Pteriomorphia</taxon>
        <taxon>Mytilida</taxon>
        <taxon>Mytiloidea</taxon>
        <taxon>Mytilidae</taxon>
        <taxon>Mytilinae</taxon>
        <taxon>Mytilus</taxon>
    </lineage>
</organism>
<dbReference type="InterPro" id="IPR027469">
    <property type="entry name" value="Cation_efflux_TMD_sf"/>
</dbReference>
<dbReference type="SUPFAM" id="SSF161111">
    <property type="entry name" value="Cation efflux protein transmembrane domain-like"/>
    <property type="match status" value="1"/>
</dbReference>
<dbReference type="Proteomes" id="UP000596742">
    <property type="component" value="Unassembled WGS sequence"/>
</dbReference>
<dbReference type="InterPro" id="IPR027470">
    <property type="entry name" value="Cation_efflux_CTD"/>
</dbReference>
<dbReference type="PANTHER" id="PTHR43840:SF13">
    <property type="entry name" value="CATION EFFLUX PROTEIN CYTOPLASMIC DOMAIN-CONTAINING PROTEIN"/>
    <property type="match status" value="1"/>
</dbReference>
<dbReference type="GO" id="GO:0008324">
    <property type="term" value="F:monoatomic cation transmembrane transporter activity"/>
    <property type="evidence" value="ECO:0007669"/>
    <property type="project" value="InterPro"/>
</dbReference>
<dbReference type="InterPro" id="IPR036837">
    <property type="entry name" value="Cation_efflux_CTD_sf"/>
</dbReference>
<dbReference type="FunFam" id="3.30.70.1350:FF:000001">
    <property type="entry name" value="Metal tolerance protein 11"/>
    <property type="match status" value="1"/>
</dbReference>
<proteinExistence type="inferred from homology"/>
<feature type="transmembrane region" description="Helical" evidence="8">
    <location>
        <begin position="360"/>
        <end position="381"/>
    </location>
</feature>
<protein>
    <recommendedName>
        <fullName evidence="13">Cation efflux protein cytoplasmic domain-containing protein</fullName>
    </recommendedName>
</protein>
<feature type="transmembrane region" description="Helical" evidence="8">
    <location>
        <begin position="427"/>
        <end position="448"/>
    </location>
</feature>
<dbReference type="GO" id="GO:0016020">
    <property type="term" value="C:membrane"/>
    <property type="evidence" value="ECO:0007669"/>
    <property type="project" value="InterPro"/>
</dbReference>
<evidence type="ECO:0000256" key="2">
    <source>
        <dbReference type="ARBA" id="ARBA00008873"/>
    </source>
</evidence>
<feature type="domain" description="Cation efflux protein cytoplasmic" evidence="10">
    <location>
        <begin position="475"/>
        <end position="538"/>
    </location>
</feature>
<feature type="transmembrane region" description="Helical" evidence="8">
    <location>
        <begin position="253"/>
        <end position="275"/>
    </location>
</feature>
<evidence type="ECO:0000256" key="1">
    <source>
        <dbReference type="ARBA" id="ARBA00004127"/>
    </source>
</evidence>
<dbReference type="Gene3D" id="3.30.70.1350">
    <property type="entry name" value="Cation efflux protein, cytoplasmic domain"/>
    <property type="match status" value="1"/>
</dbReference>
<comment type="caution">
    <text evidence="11">The sequence shown here is derived from an EMBL/GenBank/DDBJ whole genome shotgun (WGS) entry which is preliminary data.</text>
</comment>
<dbReference type="OrthoDB" id="78296at2759"/>
<dbReference type="PANTHER" id="PTHR43840">
    <property type="entry name" value="MITOCHONDRIAL METAL TRANSPORTER 1-RELATED"/>
    <property type="match status" value="1"/>
</dbReference>
<evidence type="ECO:0008006" key="13">
    <source>
        <dbReference type="Google" id="ProtNLM"/>
    </source>
</evidence>
<dbReference type="EMBL" id="UYJE01010330">
    <property type="protein sequence ID" value="VDI82201.1"/>
    <property type="molecule type" value="Genomic_DNA"/>
</dbReference>
<evidence type="ECO:0000256" key="4">
    <source>
        <dbReference type="ARBA" id="ARBA00022692"/>
    </source>
</evidence>
<evidence type="ECO:0000256" key="5">
    <source>
        <dbReference type="ARBA" id="ARBA00022989"/>
    </source>
</evidence>
<evidence type="ECO:0000256" key="3">
    <source>
        <dbReference type="ARBA" id="ARBA00022448"/>
    </source>
</evidence>
<dbReference type="NCBIfam" id="TIGR01297">
    <property type="entry name" value="CDF"/>
    <property type="match status" value="1"/>
</dbReference>
<evidence type="ECO:0000256" key="6">
    <source>
        <dbReference type="ARBA" id="ARBA00023065"/>
    </source>
</evidence>
<keyword evidence="3" id="KW-0813">Transport</keyword>
<dbReference type="InterPro" id="IPR002524">
    <property type="entry name" value="Cation_efflux"/>
</dbReference>
<evidence type="ECO:0000259" key="10">
    <source>
        <dbReference type="Pfam" id="PF16916"/>
    </source>
</evidence>
<dbReference type="SUPFAM" id="SSF160240">
    <property type="entry name" value="Cation efflux protein cytoplasmic domain-like"/>
    <property type="match status" value="1"/>
</dbReference>
<dbReference type="GO" id="GO:0012505">
    <property type="term" value="C:endomembrane system"/>
    <property type="evidence" value="ECO:0007669"/>
    <property type="project" value="UniProtKB-SubCell"/>
</dbReference>
<reference evidence="11" key="1">
    <citation type="submission" date="2018-11" db="EMBL/GenBank/DDBJ databases">
        <authorList>
            <person name="Alioto T."/>
            <person name="Alioto T."/>
        </authorList>
    </citation>
    <scope>NUCLEOTIDE SEQUENCE</scope>
</reference>
<comment type="subcellular location">
    <subcellularLocation>
        <location evidence="1">Endomembrane system</location>
        <topology evidence="1">Multi-pass membrane protein</topology>
    </subcellularLocation>
</comment>
<keyword evidence="7 8" id="KW-0472">Membrane</keyword>
<dbReference type="Pfam" id="PF01545">
    <property type="entry name" value="Cation_efflux"/>
    <property type="match status" value="1"/>
</dbReference>
<dbReference type="FunFam" id="1.20.1510.10:FF:000005">
    <property type="entry name" value="Putative Cation diffusion facilitator 1"/>
    <property type="match status" value="1"/>
</dbReference>
<evidence type="ECO:0000313" key="11">
    <source>
        <dbReference type="EMBL" id="VDI82201.1"/>
    </source>
</evidence>